<dbReference type="GeneID" id="115881071"/>
<dbReference type="AlphaFoldDB" id="A0A6J2XUP7"/>
<dbReference type="InParanoid" id="A0A6J2XUP7"/>
<evidence type="ECO:0000256" key="2">
    <source>
        <dbReference type="ARBA" id="ARBA00022833"/>
    </source>
</evidence>
<evidence type="ECO:0000256" key="3">
    <source>
        <dbReference type="PROSITE-ProRule" id="PRU00175"/>
    </source>
</evidence>
<dbReference type="InterPro" id="IPR001841">
    <property type="entry name" value="Znf_RING"/>
</dbReference>
<dbReference type="Pfam" id="PF13920">
    <property type="entry name" value="zf-C3HC4_3"/>
    <property type="match status" value="1"/>
</dbReference>
<evidence type="ECO:0000259" key="5">
    <source>
        <dbReference type="PROSITE" id="PS50089"/>
    </source>
</evidence>
<feature type="region of interest" description="Disordered" evidence="4">
    <location>
        <begin position="47"/>
        <end position="71"/>
    </location>
</feature>
<keyword evidence="2" id="KW-0862">Zinc</keyword>
<dbReference type="InterPro" id="IPR013083">
    <property type="entry name" value="Znf_RING/FYVE/PHD"/>
</dbReference>
<dbReference type="SUPFAM" id="SSF57850">
    <property type="entry name" value="RING/U-box"/>
    <property type="match status" value="1"/>
</dbReference>
<dbReference type="RefSeq" id="XP_030754294.1">
    <property type="nucleotide sequence ID" value="XM_030898434.1"/>
</dbReference>
<dbReference type="PROSITE" id="PS50089">
    <property type="entry name" value="ZF_RING_2"/>
    <property type="match status" value="1"/>
</dbReference>
<reference evidence="7" key="1">
    <citation type="submission" date="2025-08" db="UniProtKB">
        <authorList>
            <consortium name="RefSeq"/>
        </authorList>
    </citation>
    <scope>IDENTIFICATION</scope>
    <source>
        <tissue evidence="7">Gonads</tissue>
    </source>
</reference>
<dbReference type="OrthoDB" id="6270329at2759"/>
<organism evidence="6 7">
    <name type="scientific">Sitophilus oryzae</name>
    <name type="common">Rice weevil</name>
    <name type="synonym">Curculio oryzae</name>
    <dbReference type="NCBI Taxonomy" id="7048"/>
    <lineage>
        <taxon>Eukaryota</taxon>
        <taxon>Metazoa</taxon>
        <taxon>Ecdysozoa</taxon>
        <taxon>Arthropoda</taxon>
        <taxon>Hexapoda</taxon>
        <taxon>Insecta</taxon>
        <taxon>Pterygota</taxon>
        <taxon>Neoptera</taxon>
        <taxon>Endopterygota</taxon>
        <taxon>Coleoptera</taxon>
        <taxon>Polyphaga</taxon>
        <taxon>Cucujiformia</taxon>
        <taxon>Curculionidae</taxon>
        <taxon>Dryophthorinae</taxon>
        <taxon>Sitophilus</taxon>
    </lineage>
</organism>
<feature type="compositionally biased region" description="Basic and acidic residues" evidence="4">
    <location>
        <begin position="57"/>
        <end position="70"/>
    </location>
</feature>
<dbReference type="InterPro" id="IPR047134">
    <property type="entry name" value="RNF4"/>
</dbReference>
<dbReference type="Gene3D" id="3.30.40.10">
    <property type="entry name" value="Zinc/RING finger domain, C3HC4 (zinc finger)"/>
    <property type="match status" value="1"/>
</dbReference>
<dbReference type="SMART" id="SM00184">
    <property type="entry name" value="RING"/>
    <property type="match status" value="1"/>
</dbReference>
<dbReference type="KEGG" id="soy:115881071"/>
<gene>
    <name evidence="7" type="primary">LOC115881071</name>
</gene>
<evidence type="ECO:0000313" key="7">
    <source>
        <dbReference type="RefSeq" id="XP_030754294.1"/>
    </source>
</evidence>
<dbReference type="PANTHER" id="PTHR23041">
    <property type="entry name" value="RING FINGER DOMAIN-CONTAINING"/>
    <property type="match status" value="1"/>
</dbReference>
<keyword evidence="1 3" id="KW-0863">Zinc-finger</keyword>
<sequence length="132" mass="15059">MDESVVFVDQIREGDDDVLILGPPVQCPNETKNTAISSNQKPIAYVDLSRDSLQNQPEKHSDENKEKAPESSEYFLECAVCLENLRYKPIRVLHCGHLFCKNCTDLLTGTPRSKCPICRKLIIKKHIRPVYM</sequence>
<dbReference type="GO" id="GO:0008270">
    <property type="term" value="F:zinc ion binding"/>
    <property type="evidence" value="ECO:0007669"/>
    <property type="project" value="UniProtKB-KW"/>
</dbReference>
<accession>A0A6J2XUP7</accession>
<evidence type="ECO:0000256" key="4">
    <source>
        <dbReference type="SAM" id="MobiDB-lite"/>
    </source>
</evidence>
<evidence type="ECO:0000313" key="6">
    <source>
        <dbReference type="Proteomes" id="UP000504635"/>
    </source>
</evidence>
<proteinExistence type="predicted"/>
<keyword evidence="6" id="KW-1185">Reference proteome</keyword>
<dbReference type="PANTHER" id="PTHR23041:SF78">
    <property type="entry name" value="E3 UBIQUITIN-PROTEIN LIGASE RNF4"/>
    <property type="match status" value="1"/>
</dbReference>
<name>A0A6J2XUP7_SITOR</name>
<evidence type="ECO:0000256" key="1">
    <source>
        <dbReference type="ARBA" id="ARBA00022771"/>
    </source>
</evidence>
<protein>
    <submittedName>
        <fullName evidence="7">E3 ubiquitin-protein ligase RNF125-like</fullName>
    </submittedName>
</protein>
<feature type="domain" description="RING-type" evidence="5">
    <location>
        <begin position="78"/>
        <end position="119"/>
    </location>
</feature>
<keyword evidence="1 3" id="KW-0479">Metal-binding</keyword>
<dbReference type="Proteomes" id="UP000504635">
    <property type="component" value="Unplaced"/>
</dbReference>